<dbReference type="OrthoDB" id="339984at2"/>
<dbReference type="AlphaFoldDB" id="A0A5F2BS93"/>
<gene>
    <name evidence="1" type="ORF">EHQ76_02595</name>
</gene>
<sequence length="305" mass="35204">MELNQIEELNRILLSATGLNRSHDIFVDNLHTPFLQFEDSFILPSTSVYGVDFSAAKEFLLQAEQLIPELIGGCHVLPIAKPKKNSNHLFLVKELPFTKREGEEEKKFVFVVSFILSYLGGAPTPMIVKQPMQGKTASVRTQRIYFSARILPLESFETKNGIIVDFVTRKYKETEFMVDVDTVPSFNKIQHTYSELFDDVDYSKQISTIHSLLSIDKEIWKPGKVFEPIDVELHTISSRFLESSQERIFDQFESFRHLIDLLLSPESMTIDSIKQEPLHDWLRSFGTERDVTPSGNMLWKILKRK</sequence>
<dbReference type="EMBL" id="RQGN01000013">
    <property type="protein sequence ID" value="TGM08861.1"/>
    <property type="molecule type" value="Genomic_DNA"/>
</dbReference>
<protein>
    <submittedName>
        <fullName evidence="1">Uncharacterized protein</fullName>
    </submittedName>
</protein>
<name>A0A5F2BS93_9LEPT</name>
<reference evidence="1 2" key="1">
    <citation type="journal article" date="2019" name="PLoS Negl. Trop. Dis.">
        <title>Revisiting the worldwide diversity of Leptospira species in the environment.</title>
        <authorList>
            <person name="Vincent A.T."/>
            <person name="Schiettekatte O."/>
            <person name="Bourhy P."/>
            <person name="Veyrier F.J."/>
            <person name="Picardeau M."/>
        </authorList>
    </citation>
    <scope>NUCLEOTIDE SEQUENCE [LARGE SCALE GENOMIC DNA]</scope>
    <source>
        <strain evidence="1 2">201702444</strain>
    </source>
</reference>
<proteinExistence type="predicted"/>
<comment type="caution">
    <text evidence="1">The sequence shown here is derived from an EMBL/GenBank/DDBJ whole genome shotgun (WGS) entry which is preliminary data.</text>
</comment>
<dbReference type="Proteomes" id="UP000298429">
    <property type="component" value="Unassembled WGS sequence"/>
</dbReference>
<dbReference type="NCBIfam" id="NF047504">
    <property type="entry name" value="LIC_10030_fam"/>
    <property type="match status" value="1"/>
</dbReference>
<organism evidence="1 2">
    <name type="scientific">Leptospira barantonii</name>
    <dbReference type="NCBI Taxonomy" id="2023184"/>
    <lineage>
        <taxon>Bacteria</taxon>
        <taxon>Pseudomonadati</taxon>
        <taxon>Spirochaetota</taxon>
        <taxon>Spirochaetia</taxon>
        <taxon>Leptospirales</taxon>
        <taxon>Leptospiraceae</taxon>
        <taxon>Leptospira</taxon>
    </lineage>
</organism>
<accession>A0A5F2BS93</accession>
<evidence type="ECO:0000313" key="1">
    <source>
        <dbReference type="EMBL" id="TGM08861.1"/>
    </source>
</evidence>
<evidence type="ECO:0000313" key="2">
    <source>
        <dbReference type="Proteomes" id="UP000298429"/>
    </source>
</evidence>
<dbReference type="RefSeq" id="WP_135669612.1">
    <property type="nucleotide sequence ID" value="NZ_RQGN01000013.1"/>
</dbReference>